<dbReference type="Gene3D" id="2.130.10.10">
    <property type="entry name" value="YVTN repeat-like/Quinoprotein amine dehydrogenase"/>
    <property type="match status" value="3"/>
</dbReference>
<gene>
    <name evidence="3" type="ORF">FLL46_15460</name>
</gene>
<dbReference type="InterPro" id="IPR000014">
    <property type="entry name" value="PAS"/>
</dbReference>
<dbReference type="InterPro" id="IPR005467">
    <property type="entry name" value="His_kinase_dom"/>
</dbReference>
<dbReference type="CDD" id="cd00130">
    <property type="entry name" value="PAS"/>
    <property type="match status" value="1"/>
</dbReference>
<organism evidence="3 4">
    <name type="scientific">Aliikangiella coralliicola</name>
    <dbReference type="NCBI Taxonomy" id="2592383"/>
    <lineage>
        <taxon>Bacteria</taxon>
        <taxon>Pseudomonadati</taxon>
        <taxon>Pseudomonadota</taxon>
        <taxon>Gammaproteobacteria</taxon>
        <taxon>Oceanospirillales</taxon>
        <taxon>Pleioneaceae</taxon>
        <taxon>Aliikangiella</taxon>
    </lineage>
</organism>
<dbReference type="InterPro" id="IPR003594">
    <property type="entry name" value="HATPase_dom"/>
</dbReference>
<dbReference type="PANTHER" id="PTHR43547">
    <property type="entry name" value="TWO-COMPONENT HISTIDINE KINASE"/>
    <property type="match status" value="1"/>
</dbReference>
<protein>
    <recommendedName>
        <fullName evidence="2">Histidine kinase domain-containing protein</fullName>
    </recommendedName>
</protein>
<dbReference type="Gene3D" id="3.30.450.20">
    <property type="entry name" value="PAS domain"/>
    <property type="match status" value="1"/>
</dbReference>
<dbReference type="Pfam" id="PF08447">
    <property type="entry name" value="PAS_3"/>
    <property type="match status" value="1"/>
</dbReference>
<dbReference type="SUPFAM" id="SSF63829">
    <property type="entry name" value="Calcium-dependent phosphotriesterase"/>
    <property type="match status" value="2"/>
</dbReference>
<dbReference type="InterPro" id="IPR015943">
    <property type="entry name" value="WD40/YVTN_repeat-like_dom_sf"/>
</dbReference>
<accession>A0A545UCK5</accession>
<sequence length="1238" mass="139716">MIKSLIRMFCVALLFVSFIVESVLASNNNLRFSRYSLEQGLSQATVTCMLQDYQGFLWICTQDGLNRFDGYTFKVFSFDSENQHSLTSSYIEALYEDENGVLWIGTSKGLNRFDRQKERFENFELSRERRDYVGSQFIRIIYPADKNKLWIGTHNGLFLFDTTDHTTQLYLPDSNSPGSSSTNSIQAILADQQGRLWVGAEAGLMLFDTTKGSFSRFEYENLGKSFTFDKSVTSIVQHPQGGIWIGTYNSGLYRLNPVTNAVQNFRADNRNSRSLSHDRVRALHISQSGELWIGTRGGVSLYDSTNESFLRYQHNPTQKYSLSNDSVWSISEDNSGGIWFGTGDGANRVNMETRQFGHQSQSYSINPRITELNGVNQNKTNSTIVNSSISGLNSISHKRIRSLFKTRSNVLWVGVDNGLNRFDPATEKYTHYFHESENSSSISRGMVMSILVDSQGQIWAGTYDGGVNLYSEEKKAFKHYQHIKSDPNSLSSNRIYSIKEDFQGKLWIGTVDGLNRFDPELETFEIFRNKPNDPHSISDNGIYSTLQGKSGDIWVATRNGGLNRLNLKTGKFQRFSHDPNNKKTVSHSRIFALYQDDTGVLWLGTKNGLDKHVPGSGVFTSYNKKHGLANETVYAVAGDSEGFIWVSTNHGLARFDPKRESFDVYGESRGAQSNEFNNGAFFKAEDGELFFGGINGFNRFYPETIKNNVFPPKLAITQLLLFNRPTRPAIGNNDSPLVNAMTETRSVTLDYKDYVFALELSAIHFNSPFQNRYLYQLEGFDRGWIETDAKNRRATYTNLPSGSYTFRFKASNADGVWSLHSKDIELHVQPAPWRTWWAYSLYVIIFSLILGSFIRVKLQQLAVERRTARAIALSQKRLSTALWGSRSEMWEWNMKIGNVERENLLPDIIKLTGPAKSPSDFVELIHEDDRTSFVCALEEHLQGKSDFLETSYRLKTKTEDWRWILDRGQIVERDHNGNPVVMCGILVDISQLKASELSRVQSIRKLVTGVAHEINTPLGISITAISLVNDEVKNIYESPELNAKGLTGDQLEESVGDGGRLVARNLIKISQLITEFKKVAEFSGTRVYAFNLAEVLQDCKEQVSCYELPLELDIQINCSNKILVLGEPLIVKQVLEILFDNSIEHGFQNRSSGTVSIDAQTQQGKVIVTFSDSGCGMQTHELEQAFEPFFTTKRIDRHMGLGLHTAYALVVNELQGAITITDNNNGDGVSVIIELKSA</sequence>
<dbReference type="InterPro" id="IPR001610">
    <property type="entry name" value="PAC"/>
</dbReference>
<dbReference type="Proteomes" id="UP000315439">
    <property type="component" value="Unassembled WGS sequence"/>
</dbReference>
<dbReference type="PANTHER" id="PTHR43547:SF2">
    <property type="entry name" value="HYBRID SIGNAL TRANSDUCTION HISTIDINE KINASE C"/>
    <property type="match status" value="1"/>
</dbReference>
<dbReference type="Pfam" id="PF07494">
    <property type="entry name" value="Reg_prop"/>
    <property type="match status" value="9"/>
</dbReference>
<feature type="domain" description="Histidine kinase" evidence="2">
    <location>
        <begin position="1009"/>
        <end position="1238"/>
    </location>
</feature>
<dbReference type="SMART" id="SM00387">
    <property type="entry name" value="HATPase_c"/>
    <property type="match status" value="1"/>
</dbReference>
<dbReference type="Pfam" id="PF02518">
    <property type="entry name" value="HATPase_c"/>
    <property type="match status" value="1"/>
</dbReference>
<dbReference type="InterPro" id="IPR011110">
    <property type="entry name" value="Reg_prop"/>
</dbReference>
<dbReference type="RefSeq" id="WP_142932226.1">
    <property type="nucleotide sequence ID" value="NZ_ML660165.1"/>
</dbReference>
<dbReference type="InterPro" id="IPR011123">
    <property type="entry name" value="Y_Y_Y"/>
</dbReference>
<reference evidence="3 4" key="1">
    <citation type="submission" date="2019-07" db="EMBL/GenBank/DDBJ databases">
        <title>Draft genome for Aliikangiella sp. M105.</title>
        <authorList>
            <person name="Wang G."/>
        </authorList>
    </citation>
    <scope>NUCLEOTIDE SEQUENCE [LARGE SCALE GENOMIC DNA]</scope>
    <source>
        <strain evidence="3 4">M105</strain>
    </source>
</reference>
<dbReference type="Gene3D" id="3.30.565.10">
    <property type="entry name" value="Histidine kinase-like ATPase, C-terminal domain"/>
    <property type="match status" value="1"/>
</dbReference>
<dbReference type="OrthoDB" id="1931120at2"/>
<dbReference type="SMART" id="SM00086">
    <property type="entry name" value="PAC"/>
    <property type="match status" value="1"/>
</dbReference>
<proteinExistence type="predicted"/>
<dbReference type="Gene3D" id="1.10.287.130">
    <property type="match status" value="1"/>
</dbReference>
<keyword evidence="4" id="KW-1185">Reference proteome</keyword>
<dbReference type="GO" id="GO:0000155">
    <property type="term" value="F:phosphorelay sensor kinase activity"/>
    <property type="evidence" value="ECO:0007669"/>
    <property type="project" value="TreeGrafter"/>
</dbReference>
<dbReference type="InterPro" id="IPR035965">
    <property type="entry name" value="PAS-like_dom_sf"/>
</dbReference>
<dbReference type="SUPFAM" id="SSF55785">
    <property type="entry name" value="PYP-like sensor domain (PAS domain)"/>
    <property type="match status" value="1"/>
</dbReference>
<dbReference type="InterPro" id="IPR013783">
    <property type="entry name" value="Ig-like_fold"/>
</dbReference>
<dbReference type="Pfam" id="PF07495">
    <property type="entry name" value="Y_Y_Y"/>
    <property type="match status" value="1"/>
</dbReference>
<dbReference type="InterPro" id="IPR013655">
    <property type="entry name" value="PAS_fold_3"/>
</dbReference>
<evidence type="ECO:0000256" key="1">
    <source>
        <dbReference type="ARBA" id="ARBA00022553"/>
    </source>
</evidence>
<comment type="caution">
    <text evidence="3">The sequence shown here is derived from an EMBL/GenBank/DDBJ whole genome shotgun (WGS) entry which is preliminary data.</text>
</comment>
<dbReference type="Gene3D" id="2.60.40.10">
    <property type="entry name" value="Immunoglobulins"/>
    <property type="match status" value="1"/>
</dbReference>
<dbReference type="AlphaFoldDB" id="A0A545UCK5"/>
<evidence type="ECO:0000313" key="4">
    <source>
        <dbReference type="Proteomes" id="UP000315439"/>
    </source>
</evidence>
<name>A0A545UCK5_9GAMM</name>
<dbReference type="SUPFAM" id="SSF55874">
    <property type="entry name" value="ATPase domain of HSP90 chaperone/DNA topoisomerase II/histidine kinase"/>
    <property type="match status" value="1"/>
</dbReference>
<dbReference type="EMBL" id="VIKS01000009">
    <property type="protein sequence ID" value="TQV87199.1"/>
    <property type="molecule type" value="Genomic_DNA"/>
</dbReference>
<dbReference type="InterPro" id="IPR036890">
    <property type="entry name" value="HATPase_C_sf"/>
</dbReference>
<dbReference type="PROSITE" id="PS50109">
    <property type="entry name" value="HIS_KIN"/>
    <property type="match status" value="1"/>
</dbReference>
<evidence type="ECO:0000313" key="3">
    <source>
        <dbReference type="EMBL" id="TQV87199.1"/>
    </source>
</evidence>
<evidence type="ECO:0000259" key="2">
    <source>
        <dbReference type="PROSITE" id="PS50109"/>
    </source>
</evidence>
<keyword evidence="1" id="KW-0597">Phosphoprotein</keyword>